<dbReference type="Gene3D" id="3.90.25.10">
    <property type="entry name" value="UDP-galactose 4-epimerase, domain 1"/>
    <property type="match status" value="1"/>
</dbReference>
<dbReference type="PANTHER" id="PTHR42748:SF7">
    <property type="entry name" value="NMRA LIKE REDOX SENSOR 1-RELATED"/>
    <property type="match status" value="1"/>
</dbReference>
<gene>
    <name evidence="4" type="ORF">GKO48_00395</name>
</gene>
<reference evidence="4 5" key="1">
    <citation type="submission" date="2019-11" db="EMBL/GenBank/DDBJ databases">
        <authorList>
            <person name="Cho J.-C."/>
        </authorList>
    </citation>
    <scope>NUCLEOTIDE SEQUENCE [LARGE SCALE GENOMIC DNA]</scope>
    <source>
        <strain evidence="4 5">JH1073</strain>
    </source>
</reference>
<evidence type="ECO:0000256" key="1">
    <source>
        <dbReference type="ARBA" id="ARBA00006328"/>
    </source>
</evidence>
<evidence type="ECO:0000259" key="3">
    <source>
        <dbReference type="Pfam" id="PF05368"/>
    </source>
</evidence>
<dbReference type="InterPro" id="IPR051164">
    <property type="entry name" value="NmrA-like_oxidored"/>
</dbReference>
<reference evidence="5" key="2">
    <citation type="submission" date="2023-06" db="EMBL/GenBank/DDBJ databases">
        <title>Pangenomics reveal diversification of enzyme families and niche specialization in globally abundant SAR202 bacteria.</title>
        <authorList>
            <person name="Saw J.H.W."/>
        </authorList>
    </citation>
    <scope>NUCLEOTIDE SEQUENCE [LARGE SCALE GENOMIC DNA]</scope>
    <source>
        <strain evidence="5">JH1073</strain>
    </source>
</reference>
<dbReference type="SUPFAM" id="SSF51735">
    <property type="entry name" value="NAD(P)-binding Rossmann-fold domains"/>
    <property type="match status" value="1"/>
</dbReference>
<evidence type="ECO:0000313" key="4">
    <source>
        <dbReference type="EMBL" id="WFG38131.1"/>
    </source>
</evidence>
<name>A0AAJ5ZG42_9CHLR</name>
<proteinExistence type="inferred from homology"/>
<dbReference type="Proteomes" id="UP001219901">
    <property type="component" value="Chromosome"/>
</dbReference>
<sequence length="232" mass="25252">MKAAVHGVDTVHLVTNMYSGVDQEAPQGIRVVDAAVAAGVDHIVLSSVAGANANSGVPHFDAKFEVEQHLQNGAKNWSIVAPVFFMENLTFAWNLPALQNGKFRQAIGDSTYLQMISSTDIGAFIAHVIDQGEAFYGERIEIAGDELTGPQAAEILSETSGRAIAFEQQPREEVAAMGEDVALMYDWFESIGYSANIESLRSKYKDIDWTTFADWAGKQDWKALLQPTPTAV</sequence>
<organism evidence="4 5">
    <name type="scientific">Candidatus Lucifugimonas marina</name>
    <dbReference type="NCBI Taxonomy" id="3038979"/>
    <lineage>
        <taxon>Bacteria</taxon>
        <taxon>Bacillati</taxon>
        <taxon>Chloroflexota</taxon>
        <taxon>Dehalococcoidia</taxon>
        <taxon>SAR202 cluster</taxon>
        <taxon>Candidatus Lucifugimonadales</taxon>
        <taxon>Candidatus Lucifugimonadaceae</taxon>
        <taxon>Candidatus Lucifugimonas</taxon>
    </lineage>
</organism>
<comment type="similarity">
    <text evidence="1">Belongs to the NmrA-type oxidoreductase family.</text>
</comment>
<accession>A0AAJ5ZG42</accession>
<dbReference type="EMBL" id="CP046147">
    <property type="protein sequence ID" value="WFG38131.1"/>
    <property type="molecule type" value="Genomic_DNA"/>
</dbReference>
<evidence type="ECO:0000313" key="5">
    <source>
        <dbReference type="Proteomes" id="UP001219901"/>
    </source>
</evidence>
<dbReference type="Gene3D" id="3.40.50.720">
    <property type="entry name" value="NAD(P)-binding Rossmann-like Domain"/>
    <property type="match status" value="1"/>
</dbReference>
<dbReference type="PANTHER" id="PTHR42748">
    <property type="entry name" value="NITROGEN METABOLITE REPRESSION PROTEIN NMRA FAMILY MEMBER"/>
    <property type="match status" value="1"/>
</dbReference>
<dbReference type="InterPro" id="IPR036291">
    <property type="entry name" value="NAD(P)-bd_dom_sf"/>
</dbReference>
<dbReference type="AlphaFoldDB" id="A0AAJ5ZG42"/>
<evidence type="ECO:0000256" key="2">
    <source>
        <dbReference type="ARBA" id="ARBA00022857"/>
    </source>
</evidence>
<protein>
    <submittedName>
        <fullName evidence="4">NAD(P)H-binding protein</fullName>
    </submittedName>
</protein>
<keyword evidence="2" id="KW-0521">NADP</keyword>
<keyword evidence="5" id="KW-1185">Reference proteome</keyword>
<dbReference type="Pfam" id="PF05368">
    <property type="entry name" value="NmrA"/>
    <property type="match status" value="1"/>
</dbReference>
<feature type="domain" description="NmrA-like" evidence="3">
    <location>
        <begin position="1"/>
        <end position="215"/>
    </location>
</feature>
<dbReference type="InterPro" id="IPR008030">
    <property type="entry name" value="NmrA-like"/>
</dbReference>